<keyword evidence="14" id="KW-0282">Flagellum</keyword>
<evidence type="ECO:0000313" key="14">
    <source>
        <dbReference type="EMBL" id="NKX93550.1"/>
    </source>
</evidence>
<dbReference type="EMBL" id="JAAXOW010000003">
    <property type="protein sequence ID" value="NKX93550.1"/>
    <property type="molecule type" value="Genomic_DNA"/>
</dbReference>
<dbReference type="GO" id="GO:0071973">
    <property type="term" value="P:bacterial-type flagellum-dependent cell motility"/>
    <property type="evidence" value="ECO:0007669"/>
    <property type="project" value="InterPro"/>
</dbReference>
<evidence type="ECO:0000256" key="3">
    <source>
        <dbReference type="ARBA" id="ARBA00007971"/>
    </source>
</evidence>
<dbReference type="GO" id="GO:0003774">
    <property type="term" value="F:cytoskeletal motor activity"/>
    <property type="evidence" value="ECO:0007669"/>
    <property type="project" value="InterPro"/>
</dbReference>
<evidence type="ECO:0000259" key="13">
    <source>
        <dbReference type="Pfam" id="PF08345"/>
    </source>
</evidence>
<dbReference type="Gene3D" id="3.30.300.30">
    <property type="match status" value="1"/>
</dbReference>
<dbReference type="Pfam" id="PF01514">
    <property type="entry name" value="YscJ_FliF"/>
    <property type="match status" value="1"/>
</dbReference>
<feature type="region of interest" description="Disordered" evidence="10">
    <location>
        <begin position="278"/>
        <end position="333"/>
    </location>
</feature>
<evidence type="ECO:0000256" key="2">
    <source>
        <dbReference type="ARBA" id="ARBA00004651"/>
    </source>
</evidence>
<dbReference type="GO" id="GO:0009431">
    <property type="term" value="C:bacterial-type flagellum basal body, MS ring"/>
    <property type="evidence" value="ECO:0007669"/>
    <property type="project" value="InterPro"/>
</dbReference>
<dbReference type="PANTHER" id="PTHR30046">
    <property type="entry name" value="FLAGELLAR M-RING PROTEIN"/>
    <property type="match status" value="1"/>
</dbReference>
<organism evidence="14 15">
    <name type="scientific">Sanguibacter hominis ATCC BAA-789</name>
    <dbReference type="NCBI Taxonomy" id="1312740"/>
    <lineage>
        <taxon>Bacteria</taxon>
        <taxon>Bacillati</taxon>
        <taxon>Actinomycetota</taxon>
        <taxon>Actinomycetes</taxon>
        <taxon>Micrococcales</taxon>
        <taxon>Sanguibacteraceae</taxon>
        <taxon>Sanguibacter</taxon>
    </lineage>
</organism>
<proteinExistence type="inferred from homology"/>
<feature type="compositionally biased region" description="Polar residues" evidence="10">
    <location>
        <begin position="288"/>
        <end position="299"/>
    </location>
</feature>
<sequence>MPEKISHAAARLGAAIKEFTIAQRTLTLIGLGVLAAIVVGLYAWSSRPTYAPLYTGLAAADASAVVEQLDASGVAYQLADGGATVMVPKDSVYQMRLKTAAAGLPAASDGGYSLLDEMGMGSSEFQQSTTYKRAMEGELAKTISAMKGVETASVQLALPEETVFVAEKADPTASVFVGLRTGATLDDDQVQAVVHLVSASIEGMKTTDVAVIDSTGKVLSAVGVGTAGTGSGKQNREYEERISASVQTMLDRIVGPGNAVVSVAADLDFDQVQRTSERFESADGVQPLSETRTSETYTGSGAPGGTGVLGPDNIAVPTGGNGEGEYANESETRNNAVDKVTEVTETAPGTVRRQSVSVAVNQSAAAALSMAELETLVASAAGIDQQRGDVVTVSRMAFDSSNAEAAQAALAEERAATEKAERAALIRTGVMAGLGVVLLVALAVVVARARKSKGDERTALDIGDLEPLPVSPVDPTALALDMVEETEQTLAMIAPVDELQLDAEAKRAEVGSMADTDPSEIADRLRSMMDVGARK</sequence>
<evidence type="ECO:0000313" key="15">
    <source>
        <dbReference type="Proteomes" id="UP000774283"/>
    </source>
</evidence>
<dbReference type="PANTHER" id="PTHR30046:SF0">
    <property type="entry name" value="FLAGELLAR M-RING PROTEIN"/>
    <property type="match status" value="1"/>
</dbReference>
<reference evidence="14 15" key="1">
    <citation type="submission" date="2020-04" db="EMBL/GenBank/DDBJ databases">
        <title>MicrobeNet Type strains.</title>
        <authorList>
            <person name="Nicholson A.C."/>
        </authorList>
    </citation>
    <scope>NUCLEOTIDE SEQUENCE [LARGE SCALE GENOMIC DNA]</scope>
    <source>
        <strain evidence="14 15">ATCC BAA-789</strain>
    </source>
</reference>
<feature type="domain" description="Flagellar M-ring N-terminal" evidence="12">
    <location>
        <begin position="46"/>
        <end position="220"/>
    </location>
</feature>
<evidence type="ECO:0000259" key="12">
    <source>
        <dbReference type="Pfam" id="PF01514"/>
    </source>
</evidence>
<evidence type="ECO:0000256" key="10">
    <source>
        <dbReference type="SAM" id="MobiDB-lite"/>
    </source>
</evidence>
<comment type="function">
    <text evidence="9">The M ring may be actively involved in energy transduction.</text>
</comment>
<dbReference type="Proteomes" id="UP000774283">
    <property type="component" value="Unassembled WGS sequence"/>
</dbReference>
<evidence type="ECO:0000256" key="8">
    <source>
        <dbReference type="ARBA" id="ARBA00023143"/>
    </source>
</evidence>
<evidence type="ECO:0000256" key="4">
    <source>
        <dbReference type="ARBA" id="ARBA00022475"/>
    </source>
</evidence>
<evidence type="ECO:0000256" key="7">
    <source>
        <dbReference type="ARBA" id="ARBA00023136"/>
    </source>
</evidence>
<feature type="transmembrane region" description="Helical" evidence="11">
    <location>
        <begin position="21"/>
        <end position="44"/>
    </location>
</feature>
<dbReference type="InterPro" id="IPR013556">
    <property type="entry name" value="Flag_M-ring_C"/>
</dbReference>
<protein>
    <recommendedName>
        <fullName evidence="9">Flagellar M-ring protein</fullName>
    </recommendedName>
</protein>
<dbReference type="PRINTS" id="PR01009">
    <property type="entry name" value="FLGMRINGFLIF"/>
</dbReference>
<dbReference type="InterPro" id="IPR043427">
    <property type="entry name" value="YscJ/FliF"/>
</dbReference>
<evidence type="ECO:0000256" key="1">
    <source>
        <dbReference type="ARBA" id="ARBA00004117"/>
    </source>
</evidence>
<keyword evidence="14" id="KW-0966">Cell projection</keyword>
<comment type="subcellular location">
    <subcellularLocation>
        <location evidence="1 9">Bacterial flagellum basal body</location>
    </subcellularLocation>
    <subcellularLocation>
        <location evidence="2">Cell membrane</location>
        <topology evidence="2">Multi-pass membrane protein</topology>
    </subcellularLocation>
</comment>
<keyword evidence="5 11" id="KW-0812">Transmembrane</keyword>
<evidence type="ECO:0000256" key="5">
    <source>
        <dbReference type="ARBA" id="ARBA00022692"/>
    </source>
</evidence>
<dbReference type="InterPro" id="IPR006182">
    <property type="entry name" value="FliF_N_dom"/>
</dbReference>
<dbReference type="GO" id="GO:0005886">
    <property type="term" value="C:plasma membrane"/>
    <property type="evidence" value="ECO:0007669"/>
    <property type="project" value="UniProtKB-SubCell"/>
</dbReference>
<evidence type="ECO:0000256" key="9">
    <source>
        <dbReference type="PIRNR" id="PIRNR004862"/>
    </source>
</evidence>
<feature type="transmembrane region" description="Helical" evidence="11">
    <location>
        <begin position="424"/>
        <end position="447"/>
    </location>
</feature>
<evidence type="ECO:0000256" key="6">
    <source>
        <dbReference type="ARBA" id="ARBA00022989"/>
    </source>
</evidence>
<dbReference type="AlphaFoldDB" id="A0A9X5FCA9"/>
<dbReference type="InterPro" id="IPR000067">
    <property type="entry name" value="FlgMring_FliF"/>
</dbReference>
<name>A0A9X5FCA9_9MICO</name>
<dbReference type="NCBIfam" id="TIGR00206">
    <property type="entry name" value="fliF"/>
    <property type="match status" value="1"/>
</dbReference>
<keyword evidence="7 11" id="KW-0472">Membrane</keyword>
<feature type="domain" description="Flagellar M-ring C-terminal" evidence="13">
    <location>
        <begin position="250"/>
        <end position="398"/>
    </location>
</feature>
<keyword evidence="8 9" id="KW-0975">Bacterial flagellum</keyword>
<accession>A0A9X5FCA9</accession>
<dbReference type="Pfam" id="PF08345">
    <property type="entry name" value="YscJ_FliF_C"/>
    <property type="match status" value="1"/>
</dbReference>
<keyword evidence="4" id="KW-1003">Cell membrane</keyword>
<dbReference type="InterPro" id="IPR045851">
    <property type="entry name" value="AMP-bd_C_sf"/>
</dbReference>
<dbReference type="RefSeq" id="WP_168447636.1">
    <property type="nucleotide sequence ID" value="NZ_JAAXOW010000003.1"/>
</dbReference>
<gene>
    <name evidence="14" type="primary">fliF</name>
    <name evidence="14" type="ORF">HF995_09750</name>
</gene>
<evidence type="ECO:0000256" key="11">
    <source>
        <dbReference type="SAM" id="Phobius"/>
    </source>
</evidence>
<keyword evidence="14" id="KW-0969">Cilium</keyword>
<dbReference type="PIRSF" id="PIRSF004862">
    <property type="entry name" value="FliF"/>
    <property type="match status" value="1"/>
</dbReference>
<comment type="caution">
    <text evidence="14">The sequence shown here is derived from an EMBL/GenBank/DDBJ whole genome shotgun (WGS) entry which is preliminary data.</text>
</comment>
<keyword evidence="15" id="KW-1185">Reference proteome</keyword>
<comment type="similarity">
    <text evidence="3 9">Belongs to the FliF family.</text>
</comment>
<keyword evidence="6 11" id="KW-1133">Transmembrane helix</keyword>